<comment type="catalytic activity">
    <reaction evidence="12">
        <text>ssDNA + n NTP = ssDNA/pppN(pN)n-1 hybrid + (n-1) diphosphate.</text>
        <dbReference type="EC" id="2.7.7.101"/>
    </reaction>
</comment>
<evidence type="ECO:0000256" key="13">
    <source>
        <dbReference type="PIRNR" id="PIRNR002811"/>
    </source>
</evidence>
<evidence type="ECO:0000256" key="11">
    <source>
        <dbReference type="ARBA" id="ARBA00023163"/>
    </source>
</evidence>
<dbReference type="Gene3D" id="3.90.580.10">
    <property type="entry name" value="Zinc finger, CHC2-type domain"/>
    <property type="match status" value="1"/>
</dbReference>
<dbReference type="Proteomes" id="UP000177230">
    <property type="component" value="Unassembled WGS sequence"/>
</dbReference>
<dbReference type="EMBL" id="MFFM01000042">
    <property type="protein sequence ID" value="OGF09339.1"/>
    <property type="molecule type" value="Genomic_DNA"/>
</dbReference>
<dbReference type="PROSITE" id="PS50880">
    <property type="entry name" value="TOPRIM"/>
    <property type="match status" value="1"/>
</dbReference>
<keyword evidence="2 12" id="KW-0639">Primosome</keyword>
<comment type="function">
    <text evidence="12 13">RNA polymerase that catalyzes the synthesis of short RNA molecules used as primers for DNA polymerase during DNA replication.</text>
</comment>
<dbReference type="GO" id="GO:0000428">
    <property type="term" value="C:DNA-directed RNA polymerase complex"/>
    <property type="evidence" value="ECO:0007669"/>
    <property type="project" value="UniProtKB-KW"/>
</dbReference>
<dbReference type="InterPro" id="IPR013264">
    <property type="entry name" value="DNAG_N"/>
</dbReference>
<keyword evidence="10 12" id="KW-0238">DNA-binding</keyword>
<dbReference type="Gene3D" id="3.40.1360.10">
    <property type="match status" value="1"/>
</dbReference>
<evidence type="ECO:0000256" key="12">
    <source>
        <dbReference type="HAMAP-Rule" id="MF_00974"/>
    </source>
</evidence>
<protein>
    <recommendedName>
        <fullName evidence="12 13">DNA primase</fullName>
        <ecNumber evidence="12">2.7.7.101</ecNumber>
    </recommendedName>
</protein>
<reference evidence="16 17" key="1">
    <citation type="journal article" date="2016" name="Nat. Commun.">
        <title>Thousands of microbial genomes shed light on interconnected biogeochemical processes in an aquifer system.</title>
        <authorList>
            <person name="Anantharaman K."/>
            <person name="Brown C.T."/>
            <person name="Hug L.A."/>
            <person name="Sharon I."/>
            <person name="Castelle C.J."/>
            <person name="Probst A.J."/>
            <person name="Thomas B.C."/>
            <person name="Singh A."/>
            <person name="Wilkins M.J."/>
            <person name="Karaoz U."/>
            <person name="Brodie E.L."/>
            <person name="Williams K.H."/>
            <person name="Hubbard S.S."/>
            <person name="Banfield J.F."/>
        </authorList>
    </citation>
    <scope>NUCLEOTIDE SEQUENCE [LARGE SCALE GENOMIC DNA]</scope>
</reference>
<keyword evidence="4 12" id="KW-0548">Nucleotidyltransferase</keyword>
<dbReference type="FunFam" id="3.90.980.10:FF:000001">
    <property type="entry name" value="DNA primase"/>
    <property type="match status" value="1"/>
</dbReference>
<evidence type="ECO:0000256" key="2">
    <source>
        <dbReference type="ARBA" id="ARBA00022515"/>
    </source>
</evidence>
<dbReference type="GO" id="GO:1990077">
    <property type="term" value="C:primosome complex"/>
    <property type="evidence" value="ECO:0007669"/>
    <property type="project" value="UniProtKB-KW"/>
</dbReference>
<dbReference type="Gene3D" id="3.90.980.10">
    <property type="entry name" value="DNA primase, catalytic core, N-terminal domain"/>
    <property type="match status" value="1"/>
</dbReference>
<comment type="similarity">
    <text evidence="12 13">Belongs to the DnaG primase family.</text>
</comment>
<dbReference type="GO" id="GO:0003677">
    <property type="term" value="F:DNA binding"/>
    <property type="evidence" value="ECO:0007669"/>
    <property type="project" value="UniProtKB-KW"/>
</dbReference>
<dbReference type="Pfam" id="PF13155">
    <property type="entry name" value="Toprim_2"/>
    <property type="match status" value="1"/>
</dbReference>
<comment type="subunit">
    <text evidence="12">Monomer. Interacts with DnaB.</text>
</comment>
<dbReference type="GO" id="GO:0006269">
    <property type="term" value="P:DNA replication, synthesis of primer"/>
    <property type="evidence" value="ECO:0007669"/>
    <property type="project" value="UniProtKB-UniRule"/>
</dbReference>
<evidence type="ECO:0000256" key="5">
    <source>
        <dbReference type="ARBA" id="ARBA00022705"/>
    </source>
</evidence>
<dbReference type="InterPro" id="IPR019475">
    <property type="entry name" value="DNA_primase_DnaB-bd"/>
</dbReference>
<accession>A0A1F5R4M2</accession>
<evidence type="ECO:0000313" key="16">
    <source>
        <dbReference type="EMBL" id="OGF09339.1"/>
    </source>
</evidence>
<dbReference type="InterPro" id="IPR030846">
    <property type="entry name" value="DnaG_bac"/>
</dbReference>
<dbReference type="PIRSF" id="PIRSF002811">
    <property type="entry name" value="DnaG"/>
    <property type="match status" value="1"/>
</dbReference>
<dbReference type="InterPro" id="IPR037068">
    <property type="entry name" value="DNA_primase_core_N_sf"/>
</dbReference>
<dbReference type="Pfam" id="PF01807">
    <property type="entry name" value="Zn_ribbon_DnaG"/>
    <property type="match status" value="1"/>
</dbReference>
<keyword evidence="3 12" id="KW-0808">Transferase</keyword>
<evidence type="ECO:0000256" key="1">
    <source>
        <dbReference type="ARBA" id="ARBA00022478"/>
    </source>
</evidence>
<dbReference type="InterPro" id="IPR016136">
    <property type="entry name" value="DNA_helicase_N/primase_C"/>
</dbReference>
<comment type="caution">
    <text evidence="16">The sequence shown here is derived from an EMBL/GenBank/DDBJ whole genome shotgun (WGS) entry which is preliminary data.</text>
</comment>
<dbReference type="FunFam" id="3.90.580.10:FF:000001">
    <property type="entry name" value="DNA primase"/>
    <property type="match status" value="1"/>
</dbReference>
<dbReference type="InterPro" id="IPR050219">
    <property type="entry name" value="DnaG_primase"/>
</dbReference>
<keyword evidence="5 12" id="KW-0235">DNA replication</keyword>
<dbReference type="EC" id="2.7.7.101" evidence="12"/>
<comment type="cofactor">
    <cofactor evidence="12 13 14">
        <name>Zn(2+)</name>
        <dbReference type="ChEBI" id="CHEBI:29105"/>
    </cofactor>
    <text evidence="12 13 14">Binds 1 zinc ion per monomer.</text>
</comment>
<evidence type="ECO:0000256" key="4">
    <source>
        <dbReference type="ARBA" id="ARBA00022695"/>
    </source>
</evidence>
<dbReference type="InterPro" id="IPR034151">
    <property type="entry name" value="TOPRIM_DnaG_bac"/>
</dbReference>
<dbReference type="GO" id="GO:0008270">
    <property type="term" value="F:zinc ion binding"/>
    <property type="evidence" value="ECO:0007669"/>
    <property type="project" value="UniProtKB-UniRule"/>
</dbReference>
<dbReference type="InterPro" id="IPR006171">
    <property type="entry name" value="TOPRIM_dom"/>
</dbReference>
<dbReference type="Pfam" id="PF08275">
    <property type="entry name" value="DNAG_N"/>
    <property type="match status" value="1"/>
</dbReference>
<evidence type="ECO:0000256" key="3">
    <source>
        <dbReference type="ARBA" id="ARBA00022679"/>
    </source>
</evidence>
<dbReference type="CDD" id="cd03364">
    <property type="entry name" value="TOPRIM_DnaG_primases"/>
    <property type="match status" value="1"/>
</dbReference>
<evidence type="ECO:0000256" key="14">
    <source>
        <dbReference type="PIRSR" id="PIRSR002811-1"/>
    </source>
</evidence>
<sequence>MARIPEEIIDEVRQSNDVVEVLGQYLSLKKTGSTYKALCPFHQERTPSFVVTPVKQIWHCFGCGKGGNVISFLMEHDKVSFIEALRTLAKRANITLPTSDDYKEGAHDLLYQANEFAAKFFQERLASGIGTAAREYLKNRGISDQSIEFFRLGYAPNAWEDLIRAAGKGGLSLQLLKEAGLIIARDESNGYYDRFRHRIIFPIFSLSGRVIGFGGRSLEQNPQAKYLNSPETPIYHKGRGFYGFCQAKSPVQDAGKAILVEGNFDLIIPYQHGFRNILATSGTALSSDQAKLLSRYAKQAVLCYDPDAAGQNATDRAIPLLLEAGIDVKVAVLPHEMDPDLAIRREGEQAFAAIIETAITFIEFKVMRARLMSDLSQVADKSALVNNLLNLLALVSDPVRKNYYRKEIAESTGIEENFVIELIQKKDGLKPSFTSLGQEVNSENKYEKQILSILLRRPEKIVIILQELSEQKLTSEILTNLLKKLEAIYQDKGKIDGANIVLKFESNEEQTLLLDALADKETQDDSLDSAEVDDKSLFDCIDTMRQLKLKPRREAIMKELIKVKNTGDVILENKLLNEFRDLTPKRKILKTDENKQ</sequence>
<dbReference type="InterPro" id="IPR036977">
    <property type="entry name" value="DNA_primase_Znf_CHC2"/>
</dbReference>
<keyword evidence="7 12" id="KW-0863">Zinc-finger</keyword>
<evidence type="ECO:0000256" key="8">
    <source>
        <dbReference type="ARBA" id="ARBA00022833"/>
    </source>
</evidence>
<organism evidence="16 17">
    <name type="scientific">Candidatus Edwardsbacteria bacterium GWF2_54_11</name>
    <dbReference type="NCBI Taxonomy" id="1817851"/>
    <lineage>
        <taxon>Bacteria</taxon>
        <taxon>Candidatus Edwardsiibacteriota</taxon>
    </lineage>
</organism>
<keyword evidence="1 12" id="KW-0240">DNA-directed RNA polymerase</keyword>
<dbReference type="GO" id="GO:0003899">
    <property type="term" value="F:DNA-directed RNA polymerase activity"/>
    <property type="evidence" value="ECO:0007669"/>
    <property type="project" value="UniProtKB-UniRule"/>
</dbReference>
<dbReference type="SUPFAM" id="SSF57783">
    <property type="entry name" value="Zinc beta-ribbon"/>
    <property type="match status" value="1"/>
</dbReference>
<feature type="zinc finger region" description="CHC2-type" evidence="12 14">
    <location>
        <begin position="39"/>
        <end position="63"/>
    </location>
</feature>
<evidence type="ECO:0000256" key="9">
    <source>
        <dbReference type="ARBA" id="ARBA00022842"/>
    </source>
</evidence>
<dbReference type="SUPFAM" id="SSF56731">
    <property type="entry name" value="DNA primase core"/>
    <property type="match status" value="1"/>
</dbReference>
<dbReference type="Gene3D" id="1.10.860.10">
    <property type="entry name" value="DNAb Helicase, Chain A"/>
    <property type="match status" value="1"/>
</dbReference>
<dbReference type="GO" id="GO:0005737">
    <property type="term" value="C:cytoplasm"/>
    <property type="evidence" value="ECO:0007669"/>
    <property type="project" value="TreeGrafter"/>
</dbReference>
<dbReference type="SMART" id="SM00400">
    <property type="entry name" value="ZnF_CHCC"/>
    <property type="match status" value="1"/>
</dbReference>
<evidence type="ECO:0000313" key="17">
    <source>
        <dbReference type="Proteomes" id="UP000177230"/>
    </source>
</evidence>
<keyword evidence="8 12" id="KW-0862">Zinc</keyword>
<proteinExistence type="inferred from homology"/>
<dbReference type="AlphaFoldDB" id="A0A1F5R4M2"/>
<dbReference type="InterPro" id="IPR006295">
    <property type="entry name" value="DNA_primase_DnaG"/>
</dbReference>
<evidence type="ECO:0000256" key="6">
    <source>
        <dbReference type="ARBA" id="ARBA00022723"/>
    </source>
</evidence>
<gene>
    <name evidence="12" type="primary">dnaG</name>
    <name evidence="16" type="ORF">A2024_08630</name>
</gene>
<evidence type="ECO:0000256" key="10">
    <source>
        <dbReference type="ARBA" id="ARBA00023125"/>
    </source>
</evidence>
<dbReference type="HAMAP" id="MF_00974">
    <property type="entry name" value="DNA_primase_DnaG"/>
    <property type="match status" value="1"/>
</dbReference>
<keyword evidence="9" id="KW-0460">Magnesium</keyword>
<name>A0A1F5R4M2_9BACT</name>
<dbReference type="PANTHER" id="PTHR30313">
    <property type="entry name" value="DNA PRIMASE"/>
    <property type="match status" value="1"/>
</dbReference>
<evidence type="ECO:0000256" key="7">
    <source>
        <dbReference type="ARBA" id="ARBA00022771"/>
    </source>
</evidence>
<keyword evidence="6 12" id="KW-0479">Metal-binding</keyword>
<dbReference type="Pfam" id="PF10410">
    <property type="entry name" value="DnaB_bind"/>
    <property type="match status" value="1"/>
</dbReference>
<comment type="domain">
    <text evidence="12">Contains an N-terminal zinc-binding domain, a central core domain that contains the primase activity, and a C-terminal DnaB-binding domain.</text>
</comment>
<evidence type="ECO:0000259" key="15">
    <source>
        <dbReference type="PROSITE" id="PS50880"/>
    </source>
</evidence>
<feature type="domain" description="Toprim" evidence="15">
    <location>
        <begin position="255"/>
        <end position="336"/>
    </location>
</feature>
<dbReference type="SMART" id="SM00493">
    <property type="entry name" value="TOPRIM"/>
    <property type="match status" value="1"/>
</dbReference>
<dbReference type="NCBIfam" id="TIGR01391">
    <property type="entry name" value="dnaG"/>
    <property type="match status" value="1"/>
</dbReference>
<dbReference type="PANTHER" id="PTHR30313:SF2">
    <property type="entry name" value="DNA PRIMASE"/>
    <property type="match status" value="1"/>
</dbReference>
<keyword evidence="11 12" id="KW-0804">Transcription</keyword>
<dbReference type="InterPro" id="IPR002694">
    <property type="entry name" value="Znf_CHC2"/>
</dbReference>